<dbReference type="PANTHER" id="PTHR37310:SF1">
    <property type="entry name" value="CYTOPLASMIC PROTEIN"/>
    <property type="match status" value="1"/>
</dbReference>
<evidence type="ECO:0000313" key="1">
    <source>
        <dbReference type="EMBL" id="OUE26837.1"/>
    </source>
</evidence>
<dbReference type="RefSeq" id="WP_086516609.1">
    <property type="nucleotide sequence ID" value="NZ_MDJY01000021.1"/>
</dbReference>
<dbReference type="Gene3D" id="1.20.1270.360">
    <property type="match status" value="1"/>
</dbReference>
<sequence>MTTTLDMLRSSPADRGGLDLEVLAACIDACAACATACSACAAACLSEDGVTELATCISTDLDCSEICTSTLDMLTRHSADRVDITRLALELCQAACGTCADECARHGEMHDHCRICAEECRRCEAACAALIAALG</sequence>
<reference evidence="1 2" key="1">
    <citation type="submission" date="2016-08" db="EMBL/GenBank/DDBJ databases">
        <title>Genome sequence of Clavibacter michiganensis spp strain CFBP8017.</title>
        <authorList>
            <person name="Thapa S.P."/>
            <person name="Coaker G."/>
            <person name="Jacques M.-A."/>
        </authorList>
    </citation>
    <scope>NUCLEOTIDE SEQUENCE [LARGE SCALE GENOMIC DNA]</scope>
    <source>
        <strain evidence="1">CFBP8017</strain>
    </source>
</reference>
<gene>
    <name evidence="1" type="ORF">BFL36_03445</name>
</gene>
<protein>
    <recommendedName>
        <fullName evidence="3">Four-helix bundle copper-binding protein</fullName>
    </recommendedName>
</protein>
<comment type="caution">
    <text evidence="1">The sequence shown here is derived from an EMBL/GenBank/DDBJ whole genome shotgun (WGS) entry which is preliminary data.</text>
</comment>
<proteinExistence type="predicted"/>
<name>A0A251YRF0_9MICO</name>
<accession>A0A251YRF0</accession>
<dbReference type="EMBL" id="MDJY01000021">
    <property type="protein sequence ID" value="OUE26837.1"/>
    <property type="molecule type" value="Genomic_DNA"/>
</dbReference>
<evidence type="ECO:0000313" key="2">
    <source>
        <dbReference type="Proteomes" id="UP000195011"/>
    </source>
</evidence>
<dbReference type="AlphaFoldDB" id="A0A251YRF0"/>
<dbReference type="Pfam" id="PF03860">
    <property type="entry name" value="Csp"/>
    <property type="match status" value="1"/>
</dbReference>
<dbReference type="PANTHER" id="PTHR37310">
    <property type="entry name" value="CYTOPLASMIC PROTEIN-RELATED"/>
    <property type="match status" value="1"/>
</dbReference>
<evidence type="ECO:0008006" key="3">
    <source>
        <dbReference type="Google" id="ProtNLM"/>
    </source>
</evidence>
<dbReference type="InterPro" id="IPR005560">
    <property type="entry name" value="Csp_YhjQ"/>
</dbReference>
<dbReference type="Proteomes" id="UP000195011">
    <property type="component" value="Unassembled WGS sequence"/>
</dbReference>
<organism evidence="1 2">
    <name type="scientific">Clavibacter michiganensis</name>
    <dbReference type="NCBI Taxonomy" id="28447"/>
    <lineage>
        <taxon>Bacteria</taxon>
        <taxon>Bacillati</taxon>
        <taxon>Actinomycetota</taxon>
        <taxon>Actinomycetes</taxon>
        <taxon>Micrococcales</taxon>
        <taxon>Microbacteriaceae</taxon>
        <taxon>Clavibacter</taxon>
    </lineage>
</organism>